<dbReference type="EMBL" id="JAPFFK010000003">
    <property type="protein sequence ID" value="KAJ6770866.1"/>
    <property type="molecule type" value="Genomic_DNA"/>
</dbReference>
<evidence type="ECO:0000313" key="2">
    <source>
        <dbReference type="Proteomes" id="UP001151532"/>
    </source>
</evidence>
<dbReference type="OrthoDB" id="4564at2759"/>
<dbReference type="PANTHER" id="PTHR43427:SF3">
    <property type="entry name" value="CHLORIDE CHANNEL PROTEIN CLC-F"/>
    <property type="match status" value="1"/>
</dbReference>
<dbReference type="Proteomes" id="UP001151532">
    <property type="component" value="Chromosome 11"/>
</dbReference>
<organism evidence="1 2">
    <name type="scientific">Salix purpurea</name>
    <name type="common">Purple osier willow</name>
    <dbReference type="NCBI Taxonomy" id="77065"/>
    <lineage>
        <taxon>Eukaryota</taxon>
        <taxon>Viridiplantae</taxon>
        <taxon>Streptophyta</taxon>
        <taxon>Embryophyta</taxon>
        <taxon>Tracheophyta</taxon>
        <taxon>Spermatophyta</taxon>
        <taxon>Magnoliopsida</taxon>
        <taxon>eudicotyledons</taxon>
        <taxon>Gunneridae</taxon>
        <taxon>Pentapetalae</taxon>
        <taxon>rosids</taxon>
        <taxon>fabids</taxon>
        <taxon>Malpighiales</taxon>
        <taxon>Salicaceae</taxon>
        <taxon>Saliceae</taxon>
        <taxon>Salix</taxon>
    </lineage>
</organism>
<sequence>MLDITISLRCFNIVVSSVIHHFKVHLIHEWAWPGTPNENAAWLRLQRLEDTWHRVLLISVTGGLAVGMMHGLLEILNQIRQNLTSQRLGFDLVA</sequence>
<gene>
    <name evidence="1" type="ORF">OIU79_021498</name>
</gene>
<dbReference type="GO" id="GO:0009507">
    <property type="term" value="C:chloroplast"/>
    <property type="evidence" value="ECO:0007669"/>
    <property type="project" value="TreeGrafter"/>
</dbReference>
<name>A0A9Q0WP90_SALPP</name>
<dbReference type="AlphaFoldDB" id="A0A9Q0WP90"/>
<dbReference type="InterPro" id="IPR050368">
    <property type="entry name" value="ClC-type_chloride_channel"/>
</dbReference>
<reference evidence="1" key="1">
    <citation type="submission" date="2022-11" db="EMBL/GenBank/DDBJ databases">
        <authorList>
            <person name="Hyden B.L."/>
            <person name="Feng K."/>
            <person name="Yates T."/>
            <person name="Jawdy S."/>
            <person name="Smart L.B."/>
            <person name="Muchero W."/>
        </authorList>
    </citation>
    <scope>NUCLEOTIDE SEQUENCE</scope>
    <source>
        <tissue evidence="1">Shoot tip</tissue>
    </source>
</reference>
<keyword evidence="2" id="KW-1185">Reference proteome</keyword>
<dbReference type="PANTHER" id="PTHR43427">
    <property type="entry name" value="CHLORIDE CHANNEL PROTEIN CLC-E"/>
    <property type="match status" value="1"/>
</dbReference>
<proteinExistence type="predicted"/>
<accession>A0A9Q0WP90</accession>
<comment type="caution">
    <text evidence="1">The sequence shown here is derived from an EMBL/GenBank/DDBJ whole genome shotgun (WGS) entry which is preliminary data.</text>
</comment>
<reference evidence="1" key="2">
    <citation type="journal article" date="2023" name="Int. J. Mol. Sci.">
        <title>De Novo Assembly and Annotation of 11 Diverse Shrub Willow (Salix) Genomes Reveals Novel Gene Organization in Sex-Linked Regions.</title>
        <authorList>
            <person name="Hyden B."/>
            <person name="Feng K."/>
            <person name="Yates T.B."/>
            <person name="Jawdy S."/>
            <person name="Cereghino C."/>
            <person name="Smart L.B."/>
            <person name="Muchero W."/>
        </authorList>
    </citation>
    <scope>NUCLEOTIDE SEQUENCE</scope>
    <source>
        <tissue evidence="1">Shoot tip</tissue>
    </source>
</reference>
<dbReference type="GO" id="GO:0005794">
    <property type="term" value="C:Golgi apparatus"/>
    <property type="evidence" value="ECO:0007669"/>
    <property type="project" value="TreeGrafter"/>
</dbReference>
<evidence type="ECO:0000313" key="1">
    <source>
        <dbReference type="EMBL" id="KAJ6770866.1"/>
    </source>
</evidence>
<protein>
    <submittedName>
        <fullName evidence="1">CHLORIDE CHANNEL PROTEIN CLC-F</fullName>
    </submittedName>
</protein>